<dbReference type="PANTHER" id="PTHR46268">
    <property type="entry name" value="STRESS RESPONSE PROTEIN NHAX"/>
    <property type="match status" value="1"/>
</dbReference>
<reference evidence="2 3" key="1">
    <citation type="journal article" date="2011" name="Curr. Microbiol.">
        <title>Luteibacter jiangsuensis sp. nov.: a methamidophos-degrading bacterium isolated from a methamidophos-manufacturing factory.</title>
        <authorList>
            <person name="Wang L."/>
            <person name="Wang G.L."/>
            <person name="Li S.P."/>
            <person name="Jiang J.D."/>
        </authorList>
    </citation>
    <scope>NUCLEOTIDE SEQUENCE [LARGE SCALE GENOMIC DNA]</scope>
    <source>
        <strain evidence="2 3">CGMCC 1.10133</strain>
    </source>
</reference>
<dbReference type="RefSeq" id="WP_167122025.1">
    <property type="nucleotide sequence ID" value="NZ_JAAQQR010000001.1"/>
</dbReference>
<accession>A0ABX0PXW9</accession>
<proteinExistence type="inferred from homology"/>
<comment type="similarity">
    <text evidence="1">Belongs to the universal stress protein A family.</text>
</comment>
<comment type="caution">
    <text evidence="2">The sequence shown here is derived from an EMBL/GenBank/DDBJ whole genome shotgun (WGS) entry which is preliminary data.</text>
</comment>
<evidence type="ECO:0000313" key="3">
    <source>
        <dbReference type="Proteomes" id="UP001429601"/>
    </source>
</evidence>
<organism evidence="2 3">
    <name type="scientific">Luteibacter jiangsuensis</name>
    <dbReference type="NCBI Taxonomy" id="637577"/>
    <lineage>
        <taxon>Bacteria</taxon>
        <taxon>Pseudomonadati</taxon>
        <taxon>Pseudomonadota</taxon>
        <taxon>Gammaproteobacteria</taxon>
        <taxon>Lysobacterales</taxon>
        <taxon>Rhodanobacteraceae</taxon>
        <taxon>Luteibacter</taxon>
    </lineage>
</organism>
<sequence length="297" mass="31466">MSVTSRSATTRVGEASIGWHDIGSLAAQVSCDSAALAAAATIAATAKAKVSVIQLLPMPVDAATAWALSMDPAISERHEQIRDEARRQAQDIRHRLASYGVPGDVTTLEATFHDPASLAALAARRTDLVVTARPSGSIADATYTHSLFAGLLLNSGRPVLVVPEGAKMALPIQHAVIAWTDSPEATRAMHDALPLLLNATSVDLVTIDPPASPLESTADAGQAAALLLRSHGVNVAVHRIHSEGRVPSRLLLDYCRNVKAGLLVAGGYGHPRWREWTVGGTTRELFFETTLPTFFSH</sequence>
<dbReference type="EMBL" id="JAAQQR010000001">
    <property type="protein sequence ID" value="NID03353.1"/>
    <property type="molecule type" value="Genomic_DNA"/>
</dbReference>
<protein>
    <submittedName>
        <fullName evidence="2">Universal stress protein</fullName>
    </submittedName>
</protein>
<keyword evidence="3" id="KW-1185">Reference proteome</keyword>
<dbReference type="SUPFAM" id="SSF52402">
    <property type="entry name" value="Adenine nucleotide alpha hydrolases-like"/>
    <property type="match status" value="2"/>
</dbReference>
<dbReference type="Gene3D" id="3.40.50.12370">
    <property type="match status" value="1"/>
</dbReference>
<gene>
    <name evidence="2" type="ORF">HBF26_00530</name>
</gene>
<evidence type="ECO:0000313" key="2">
    <source>
        <dbReference type="EMBL" id="NID03353.1"/>
    </source>
</evidence>
<dbReference type="PANTHER" id="PTHR46268:SF15">
    <property type="entry name" value="UNIVERSAL STRESS PROTEIN HP_0031"/>
    <property type="match status" value="1"/>
</dbReference>
<dbReference type="Proteomes" id="UP001429601">
    <property type="component" value="Unassembled WGS sequence"/>
</dbReference>
<evidence type="ECO:0000256" key="1">
    <source>
        <dbReference type="ARBA" id="ARBA00008791"/>
    </source>
</evidence>
<name>A0ABX0PXW9_9GAMM</name>